<organism evidence="2 3">
    <name type="scientific">Flagellimonas alvinocaridis</name>
    <dbReference type="NCBI Taxonomy" id="2530200"/>
    <lineage>
        <taxon>Bacteria</taxon>
        <taxon>Pseudomonadati</taxon>
        <taxon>Bacteroidota</taxon>
        <taxon>Flavobacteriia</taxon>
        <taxon>Flavobacteriales</taxon>
        <taxon>Flavobacteriaceae</taxon>
        <taxon>Flagellimonas</taxon>
    </lineage>
</organism>
<keyword evidence="1" id="KW-0732">Signal</keyword>
<evidence type="ECO:0000313" key="2">
    <source>
        <dbReference type="EMBL" id="THV60180.1"/>
    </source>
</evidence>
<keyword evidence="3" id="KW-1185">Reference proteome</keyword>
<dbReference type="AlphaFoldDB" id="A0A4S8RPU8"/>
<evidence type="ECO:0000313" key="3">
    <source>
        <dbReference type="Proteomes" id="UP000310406"/>
    </source>
</evidence>
<gene>
    <name evidence="2" type="ORF">EZV76_06375</name>
</gene>
<sequence>MRRLVLSFILLSTFYLNAQKTAGCNCCSNDQKAFDFWVGEWTVTNFADGTPAGKSSINREENGCVIRENWVSANPGYTGTSINFFNIADQQWEQLWVDNTGTHLKLKGNKVGNQMILTSEEFMKDDGKMYRNRIIWTKNMDGTVRQLWEVLQGDDLVSTAFDGLYRKN</sequence>
<dbReference type="OrthoDB" id="1121396at2"/>
<dbReference type="EMBL" id="SNTZ01000002">
    <property type="protein sequence ID" value="THV60180.1"/>
    <property type="molecule type" value="Genomic_DNA"/>
</dbReference>
<dbReference type="Proteomes" id="UP000310406">
    <property type="component" value="Unassembled WGS sequence"/>
</dbReference>
<accession>A0A4S8RPU8</accession>
<reference evidence="2 3" key="1">
    <citation type="submission" date="2019-03" db="EMBL/GenBank/DDBJ databases">
        <title>Muricauda SCR12 sp.nov, a marine bacterium isolated from Pacific Ocean:the Okinawa trough.</title>
        <authorList>
            <person name="Liu L."/>
        </authorList>
    </citation>
    <scope>NUCLEOTIDE SEQUENCE [LARGE SCALE GENOMIC DNA]</scope>
    <source>
        <strain evidence="2 3">SCR12</strain>
    </source>
</reference>
<comment type="caution">
    <text evidence="2">The sequence shown here is derived from an EMBL/GenBank/DDBJ whole genome shotgun (WGS) entry which is preliminary data.</text>
</comment>
<proteinExistence type="predicted"/>
<dbReference type="RefSeq" id="WP_136565762.1">
    <property type="nucleotide sequence ID" value="NZ_SNTZ01000002.1"/>
</dbReference>
<feature type="chain" id="PRO_5020880099" description="DUF1579 domain-containing protein" evidence="1">
    <location>
        <begin position="19"/>
        <end position="168"/>
    </location>
</feature>
<protein>
    <recommendedName>
        <fullName evidence="4">DUF1579 domain-containing protein</fullName>
    </recommendedName>
</protein>
<name>A0A4S8RPU8_9FLAO</name>
<evidence type="ECO:0000256" key="1">
    <source>
        <dbReference type="SAM" id="SignalP"/>
    </source>
</evidence>
<feature type="signal peptide" evidence="1">
    <location>
        <begin position="1"/>
        <end position="18"/>
    </location>
</feature>
<evidence type="ECO:0008006" key="4">
    <source>
        <dbReference type="Google" id="ProtNLM"/>
    </source>
</evidence>